<dbReference type="GO" id="GO:0004803">
    <property type="term" value="F:transposase activity"/>
    <property type="evidence" value="ECO:0007669"/>
    <property type="project" value="InterPro"/>
</dbReference>
<feature type="domain" description="Transposase IS116/IS110/IS902 C-terminal" evidence="3">
    <location>
        <begin position="213"/>
        <end position="295"/>
    </location>
</feature>
<reference evidence="4 5" key="1">
    <citation type="submission" date="2010-12" db="EMBL/GenBank/DDBJ databases">
        <title>Whole genome sequence of Acidiphilium multivorum AIU301.</title>
        <authorList>
            <person name="Narita-Yamada S."/>
            <person name="Nakamura S."/>
            <person name="Ito N."/>
            <person name="Takarada H."/>
            <person name="Katano Y."/>
            <person name="Nakazawa H."/>
            <person name="Hosoyama A."/>
            <person name="Yamada R."/>
            <person name="Fujita N."/>
        </authorList>
    </citation>
    <scope>NUCLEOTIDE SEQUENCE [LARGE SCALE GENOMIC DNA]</scope>
    <source>
        <strain evidence="5">DSM 11245 / JCM 8867 / AIU301</strain>
        <plasmid evidence="4 5">pACMV1</plasmid>
    </source>
</reference>
<dbReference type="InterPro" id="IPR002525">
    <property type="entry name" value="Transp_IS110-like_N"/>
</dbReference>
<feature type="compositionally biased region" description="Basic and acidic residues" evidence="1">
    <location>
        <begin position="374"/>
        <end position="386"/>
    </location>
</feature>
<dbReference type="OrthoDB" id="8261795at2"/>
<dbReference type="GO" id="GO:0006313">
    <property type="term" value="P:DNA transposition"/>
    <property type="evidence" value="ECO:0007669"/>
    <property type="project" value="InterPro"/>
</dbReference>
<dbReference type="GO" id="GO:0003677">
    <property type="term" value="F:DNA binding"/>
    <property type="evidence" value="ECO:0007669"/>
    <property type="project" value="InterPro"/>
</dbReference>
<dbReference type="Pfam" id="PF01548">
    <property type="entry name" value="DEDD_Tnp_IS110"/>
    <property type="match status" value="1"/>
</dbReference>
<geneLocation type="plasmid" evidence="4 5">
    <name>pACMV1</name>
</geneLocation>
<accession>F0J758</accession>
<sequence>MPRVIGLDIHRDFAQAVALDGGNYTQMGRVQLDRDSLTAFGRRLLPSDEIVLEATANTFAVVRVLRPMVGKIVVANPLQVRLIADAKIKTDKIDAGVLAQLQATGFLPQVWIPDQETEILRRKFSRRSQLVRHRTRLKNEVHAILHSNLIVQCPFSDLFTATGKKWLGTQNLPEGDREAVERGFRELDRLAADLAALDRDLATQAVNDVRLQRMITITGIDMVSGLGLLAVIGDHKRFESSEKLVSYFGLNPSVRQSGNGPARHGRITKRGANLARSLLVEAAWAASRAPGPLRSFFMRVMARRGSQIAAVATARKLAVIIWHVLHREEEYVFARPSLVGRKRRAVELRAGRPQQRGRRGIAGRYHNPITRAEERARLEQSERAYERVVSGWQPTGPRKPGRSPRQGDDPK</sequence>
<dbReference type="KEGG" id="amv:ACMV_P1_01290"/>
<dbReference type="InterPro" id="IPR047650">
    <property type="entry name" value="Transpos_IS110"/>
</dbReference>
<dbReference type="InterPro" id="IPR003346">
    <property type="entry name" value="Transposase_20"/>
</dbReference>
<dbReference type="RefSeq" id="WP_013634958.1">
    <property type="nucleotide sequence ID" value="NC_015178.1"/>
</dbReference>
<dbReference type="Pfam" id="PF02371">
    <property type="entry name" value="Transposase_20"/>
    <property type="match status" value="1"/>
</dbReference>
<keyword evidence="5" id="KW-1185">Reference proteome</keyword>
<proteinExistence type="predicted"/>
<evidence type="ECO:0000259" key="2">
    <source>
        <dbReference type="Pfam" id="PF01548"/>
    </source>
</evidence>
<evidence type="ECO:0000313" key="4">
    <source>
        <dbReference type="EMBL" id="BAJ82925.1"/>
    </source>
</evidence>
<dbReference type="Proteomes" id="UP000007100">
    <property type="component" value="Plasmid pACMV1"/>
</dbReference>
<dbReference type="PANTHER" id="PTHR33055:SF13">
    <property type="entry name" value="TRANSPOSASE"/>
    <property type="match status" value="1"/>
</dbReference>
<dbReference type="PANTHER" id="PTHR33055">
    <property type="entry name" value="TRANSPOSASE FOR INSERTION SEQUENCE ELEMENT IS1111A"/>
    <property type="match status" value="1"/>
</dbReference>
<protein>
    <submittedName>
        <fullName evidence="4">Putative transposase for insertion sequence element</fullName>
    </submittedName>
</protein>
<dbReference type="HOGENOM" id="CLU_036902_1_0_5"/>
<keyword evidence="4" id="KW-0614">Plasmid</keyword>
<name>F0J758_ACIMA</name>
<gene>
    <name evidence="4" type="ordered locus">ACMV_P1_01290</name>
</gene>
<dbReference type="EMBL" id="AP012036">
    <property type="protein sequence ID" value="BAJ82925.1"/>
    <property type="molecule type" value="Genomic_DNA"/>
</dbReference>
<organism evidence="4 5">
    <name type="scientific">Acidiphilium multivorum (strain DSM 11245 / JCM 8867 / NBRC 100883 / AIU 301)</name>
    <dbReference type="NCBI Taxonomy" id="926570"/>
    <lineage>
        <taxon>Bacteria</taxon>
        <taxon>Pseudomonadati</taxon>
        <taxon>Pseudomonadota</taxon>
        <taxon>Alphaproteobacteria</taxon>
        <taxon>Acetobacterales</taxon>
        <taxon>Acidocellaceae</taxon>
        <taxon>Acidiphilium</taxon>
    </lineage>
</organism>
<feature type="region of interest" description="Disordered" evidence="1">
    <location>
        <begin position="374"/>
        <end position="411"/>
    </location>
</feature>
<dbReference type="AlphaFoldDB" id="F0J758"/>
<dbReference type="NCBIfam" id="NF033542">
    <property type="entry name" value="transpos_IS110"/>
    <property type="match status" value="1"/>
</dbReference>
<evidence type="ECO:0000313" key="5">
    <source>
        <dbReference type="Proteomes" id="UP000007100"/>
    </source>
</evidence>
<evidence type="ECO:0000256" key="1">
    <source>
        <dbReference type="SAM" id="MobiDB-lite"/>
    </source>
</evidence>
<feature type="domain" description="Transposase IS110-like N-terminal" evidence="2">
    <location>
        <begin position="5"/>
        <end position="146"/>
    </location>
</feature>
<evidence type="ECO:0000259" key="3">
    <source>
        <dbReference type="Pfam" id="PF02371"/>
    </source>
</evidence>